<reference evidence="2" key="1">
    <citation type="journal article" date="2023" name="Front. Plant Sci.">
        <title>Chromosomal-level genome assembly of Melastoma candidum provides insights into trichome evolution.</title>
        <authorList>
            <person name="Zhong Y."/>
            <person name="Wu W."/>
            <person name="Sun C."/>
            <person name="Zou P."/>
            <person name="Liu Y."/>
            <person name="Dai S."/>
            <person name="Zhou R."/>
        </authorList>
    </citation>
    <scope>NUCLEOTIDE SEQUENCE [LARGE SCALE GENOMIC DNA]</scope>
</reference>
<dbReference type="EMBL" id="CM042885">
    <property type="protein sequence ID" value="KAI4365440.1"/>
    <property type="molecule type" value="Genomic_DNA"/>
</dbReference>
<keyword evidence="2" id="KW-1185">Reference proteome</keyword>
<evidence type="ECO:0000313" key="1">
    <source>
        <dbReference type="EMBL" id="KAI4365440.1"/>
    </source>
</evidence>
<accession>A0ACB9QG45</accession>
<gene>
    <name evidence="1" type="ORF">MLD38_021424</name>
</gene>
<evidence type="ECO:0000313" key="2">
    <source>
        <dbReference type="Proteomes" id="UP001057402"/>
    </source>
</evidence>
<sequence length="129" mass="14223">MLSANRLFGYLSTGVGEDLMWSGDSERDVVGAAGFVFCWYCSWSLTVGVWNQCCCDCRLSPELRAHAGERSWPSVILGGGDDLAALVSEGEISWRFSGEEVLIEVGGKLWFHPPSSPWRFAQKKNRGMG</sequence>
<protein>
    <submittedName>
        <fullName evidence="1">Uncharacterized protein</fullName>
    </submittedName>
</protein>
<name>A0ACB9QG45_9MYRT</name>
<comment type="caution">
    <text evidence="1">The sequence shown here is derived from an EMBL/GenBank/DDBJ whole genome shotgun (WGS) entry which is preliminary data.</text>
</comment>
<dbReference type="Proteomes" id="UP001057402">
    <property type="component" value="Chromosome 6"/>
</dbReference>
<organism evidence="1 2">
    <name type="scientific">Melastoma candidum</name>
    <dbReference type="NCBI Taxonomy" id="119954"/>
    <lineage>
        <taxon>Eukaryota</taxon>
        <taxon>Viridiplantae</taxon>
        <taxon>Streptophyta</taxon>
        <taxon>Embryophyta</taxon>
        <taxon>Tracheophyta</taxon>
        <taxon>Spermatophyta</taxon>
        <taxon>Magnoliopsida</taxon>
        <taxon>eudicotyledons</taxon>
        <taxon>Gunneridae</taxon>
        <taxon>Pentapetalae</taxon>
        <taxon>rosids</taxon>
        <taxon>malvids</taxon>
        <taxon>Myrtales</taxon>
        <taxon>Melastomataceae</taxon>
        <taxon>Melastomatoideae</taxon>
        <taxon>Melastomateae</taxon>
        <taxon>Melastoma</taxon>
    </lineage>
</organism>
<proteinExistence type="predicted"/>